<reference evidence="3" key="1">
    <citation type="journal article" date="2019" name="Int. J. Syst. Evol. Microbiol.">
        <title>The Global Catalogue of Microorganisms (GCM) 10K type strain sequencing project: providing services to taxonomists for standard genome sequencing and annotation.</title>
        <authorList>
            <consortium name="The Broad Institute Genomics Platform"/>
            <consortium name="The Broad Institute Genome Sequencing Center for Infectious Disease"/>
            <person name="Wu L."/>
            <person name="Ma J."/>
        </authorList>
    </citation>
    <scope>NUCLEOTIDE SEQUENCE [LARGE SCALE GENOMIC DNA]</scope>
    <source>
        <strain evidence="3">CECT 7806</strain>
    </source>
</reference>
<proteinExistence type="predicted"/>
<name>A0ABT8AUB1_9HYPH</name>
<dbReference type="Proteomes" id="UP001244297">
    <property type="component" value="Unassembled WGS sequence"/>
</dbReference>
<evidence type="ECO:0000313" key="2">
    <source>
        <dbReference type="EMBL" id="MDN3573330.1"/>
    </source>
</evidence>
<evidence type="ECO:0000313" key="3">
    <source>
        <dbReference type="Proteomes" id="UP001244297"/>
    </source>
</evidence>
<gene>
    <name evidence="2" type="ORF">QWZ18_22240</name>
</gene>
<sequence>MGQMRPQALPDVLAHGLAALAGGGLNGSGEVDLDLQPEQGISTKKAGHDVATPRSLRSDNYGHIPRCGKSLATLTKYRLPPSRRP</sequence>
<comment type="caution">
    <text evidence="2">The sequence shown here is derived from an EMBL/GenBank/DDBJ whole genome shotgun (WGS) entry which is preliminary data.</text>
</comment>
<dbReference type="RefSeq" id="WP_238294058.1">
    <property type="nucleotide sequence ID" value="NZ_BPQS01000094.1"/>
</dbReference>
<evidence type="ECO:0000256" key="1">
    <source>
        <dbReference type="SAM" id="MobiDB-lite"/>
    </source>
</evidence>
<dbReference type="EMBL" id="JAUFPT010000072">
    <property type="protein sequence ID" value="MDN3573330.1"/>
    <property type="molecule type" value="Genomic_DNA"/>
</dbReference>
<keyword evidence="3" id="KW-1185">Reference proteome</keyword>
<protein>
    <submittedName>
        <fullName evidence="2">Uncharacterized protein</fullName>
    </submittedName>
</protein>
<accession>A0ABT8AUB1</accession>
<feature type="region of interest" description="Disordered" evidence="1">
    <location>
        <begin position="42"/>
        <end position="64"/>
    </location>
</feature>
<organism evidence="2 3">
    <name type="scientific">Methylobacterium longum</name>
    <dbReference type="NCBI Taxonomy" id="767694"/>
    <lineage>
        <taxon>Bacteria</taxon>
        <taxon>Pseudomonadati</taxon>
        <taxon>Pseudomonadota</taxon>
        <taxon>Alphaproteobacteria</taxon>
        <taxon>Hyphomicrobiales</taxon>
        <taxon>Methylobacteriaceae</taxon>
        <taxon>Methylobacterium</taxon>
    </lineage>
</organism>